<feature type="compositionally biased region" description="Low complexity" evidence="2">
    <location>
        <begin position="547"/>
        <end position="586"/>
    </location>
</feature>
<feature type="region of interest" description="Disordered" evidence="2">
    <location>
        <begin position="1725"/>
        <end position="1898"/>
    </location>
</feature>
<feature type="compositionally biased region" description="Low complexity" evidence="2">
    <location>
        <begin position="1792"/>
        <end position="1833"/>
    </location>
</feature>
<feature type="coiled-coil region" evidence="1">
    <location>
        <begin position="913"/>
        <end position="940"/>
    </location>
</feature>
<evidence type="ECO:0000256" key="1">
    <source>
        <dbReference type="SAM" id="Coils"/>
    </source>
</evidence>
<dbReference type="EMBL" id="BMAR01000001">
    <property type="protein sequence ID" value="GFR39671.1"/>
    <property type="molecule type" value="Genomic_DNA"/>
</dbReference>
<feature type="coiled-coil region" evidence="1">
    <location>
        <begin position="835"/>
        <end position="862"/>
    </location>
</feature>
<protein>
    <submittedName>
        <fullName evidence="3">Uncharacterized protein</fullName>
    </submittedName>
</protein>
<feature type="coiled-coil region" evidence="1">
    <location>
        <begin position="1014"/>
        <end position="1107"/>
    </location>
</feature>
<gene>
    <name evidence="3" type="ORF">Agub_g142</name>
</gene>
<feature type="region of interest" description="Disordered" evidence="2">
    <location>
        <begin position="1223"/>
        <end position="1289"/>
    </location>
</feature>
<proteinExistence type="predicted"/>
<evidence type="ECO:0000256" key="2">
    <source>
        <dbReference type="SAM" id="MobiDB-lite"/>
    </source>
</evidence>
<dbReference type="Proteomes" id="UP001054857">
    <property type="component" value="Unassembled WGS sequence"/>
</dbReference>
<feature type="region of interest" description="Disordered" evidence="2">
    <location>
        <begin position="542"/>
        <end position="586"/>
    </location>
</feature>
<feature type="region of interest" description="Disordered" evidence="2">
    <location>
        <begin position="1151"/>
        <end position="1180"/>
    </location>
</feature>
<keyword evidence="4" id="KW-1185">Reference proteome</keyword>
<dbReference type="PANTHER" id="PTHR45615">
    <property type="entry name" value="MYOSIN HEAVY CHAIN, NON-MUSCLE"/>
    <property type="match status" value="1"/>
</dbReference>
<keyword evidence="1" id="KW-0175">Coiled coil</keyword>
<feature type="compositionally biased region" description="Pro residues" evidence="2">
    <location>
        <begin position="1889"/>
        <end position="1898"/>
    </location>
</feature>
<sequence length="1898" mass="196803">MPTSIMPSTLPAIVSPKVGTDLGNSYTDDRGFALSGLTAASAALRGALFDSASVRNTAAALAPPNGPTSSRPLSAASIALLLSQAAGPGQPLLPGSGSARGPGATSVTGPGSILGFLGPGVGSTGSMSLSGGIAGVAASGPGGSGAAGGSGASLSGGMVGGGGGGGGSGGGAAPAADVAAVQSAAALRAAAEALVGVLEAAVRAREAQNRAMLAATRESLPPSATTAATTTSSTSRPASARALDRALYASRSLLSGGGAGPGGSVADERLAWVRQLVRQTEGGQSYAVAAEERERERIAAATEAAAAAAGGSSSSTAAEAASGLAVRRGPLPSLQRPSRREDVLLLQSWLADTLQRVLGAAAAKQAAAGGSGATGDGALGMAAFGGFGGGGGAGGGSRISGNGMLGTGAGAGAGSSSGLGRSISGGLGLGGLAAGGDAPQQLQQAGAAATSGAGVVGEAGGQSQHAADLADAALYVLGVAMEELRRQVAAECKERGELLSLLSEQQADLLALRGALAGEGRAAEVAGQWAALLAERERALGTGTGTGATAPASSGAAAPAASSLQEEPQSQQQQQQEGSAAAAAAAGGVHAGSSQLASQLVLAQQAAAAAERRFGLADAALAGEVARRAAAEQQLEVSRELLRRQENEWLHHRSANQRLEAEVTSLRDQLEAARRAAAVAEAAVEAAREQNRNGRDDVSQLEAALFRMRQQYEGNEILVVAQRQQVRELEAALAALREQHREQALALGKVGQVTEQYEEAAANLRADLAAEQTRSNELETQLIARTSRLSEVETSLAASDKALAAVREVLASTEALANKQASEADAAARRMKHELADAVAARRQEETRREELEKESVALVEQVKMLGRTLALQGLEGVPGVHDKSWDSGGPLGAAQRVLALTSQQLGNLHAHGEELARQGRNLQNKLKEEKETNTKLQRDLYEARTIEARMLREKEISDMRVATLEHDLRAAQSDVLKSRASAVDSEARIKVQHETIVALQAQARELTPLKKRVEALTTDLEQTRRMEEEARATLEATRVNLEQSVEQSRFYQREIQKLLGELEAAQAEMRGLRVQAAKLAEQEAANKELEERIEALQHQLDLTAESHTETLKQLELAKFFLQGLDHGASPNSPARSSLSTPSRERIAQLMSPGHTQRSPHRGTRTLSQSGRFGSPQARSFRTTGIASGHLDDASSLVSGSMPTLDGVGEDAAARPFSAIGRAGVAPPARGRPNWGGGPGGRSFATRPSSAAALGSSSREGLSPVGSPSPVASRPVSGVIGSPGVEDEDSMYRTEVPNEVMEIIESRGLANRLTKSNVKWANVKIGIMAWFSNKLRAKLQTVTEQLAAKDLEIAQLHFNYLTEMRLREEFLCQDVLPTLMPPVQAALEEAVREVKEVRSQLPGTRRDMDALAGSCAVMAFSLKGFREREAHAVCRGMQTESEAPEEWSRYLVSLPPLPPRLVLSLGSLADAIVRIYLRAAGTVESLPTWGPPRHDTIHDAIMDHYTSQRAPGSYNADLLSDPHSPVARLLGSALQQARNTKVAIFLYFLNMSPEGVHWPSPAWHFFLQVLHCLRVLLSGTWRVVARRWAAPEGVQIPMPAVLDLVGNIFNVQVPAELDGAVSVRLAAIVTPGSAGPAVDLDALLLMLVREYNAGNCPRAALLYPRRLTDGQLFNIFNSAGHNEYVDTLKTHEAEKYIGPTAPASPTAGLKRMPLPPQLQQLQFNGIGSPVGGGGGGGGGLRVALQQQQQPGSRPLSPGTLVDVLHPYGDMGGEGGGVPSIFSNLPDLSPPRQQQQQQQSSAQQQGLQGQGQQQQPPQQLQQQSPSPLLQQLQPPGGGGGGGGGGGAAGSGPDGSLTISFEISHETHMSAVTGTPPPAVAAGGGGRLTALPPPPGRPRK</sequence>
<reference evidence="3 4" key="1">
    <citation type="journal article" date="2021" name="Sci. Rep.">
        <title>Genome sequencing of the multicellular alga Astrephomene provides insights into convergent evolution of germ-soma differentiation.</title>
        <authorList>
            <person name="Yamashita S."/>
            <person name="Yamamoto K."/>
            <person name="Matsuzaki R."/>
            <person name="Suzuki S."/>
            <person name="Yamaguchi H."/>
            <person name="Hirooka S."/>
            <person name="Minakuchi Y."/>
            <person name="Miyagishima S."/>
            <person name="Kawachi M."/>
            <person name="Toyoda A."/>
            <person name="Nozaki H."/>
        </authorList>
    </citation>
    <scope>NUCLEOTIDE SEQUENCE [LARGE SCALE GENOMIC DNA]</scope>
    <source>
        <strain evidence="3 4">NIES-4017</strain>
    </source>
</reference>
<feature type="compositionally biased region" description="Gly residues" evidence="2">
    <location>
        <begin position="1834"/>
        <end position="1851"/>
    </location>
</feature>
<feature type="coiled-coil region" evidence="1">
    <location>
        <begin position="628"/>
        <end position="781"/>
    </location>
</feature>
<feature type="compositionally biased region" description="Low complexity" evidence="2">
    <location>
        <begin position="219"/>
        <end position="239"/>
    </location>
</feature>
<comment type="caution">
    <text evidence="3">The sequence shown here is derived from an EMBL/GenBank/DDBJ whole genome shotgun (WGS) entry which is preliminary data.</text>
</comment>
<evidence type="ECO:0000313" key="3">
    <source>
        <dbReference type="EMBL" id="GFR39671.1"/>
    </source>
</evidence>
<feature type="compositionally biased region" description="Polar residues" evidence="2">
    <location>
        <begin position="1165"/>
        <end position="1180"/>
    </location>
</feature>
<feature type="region of interest" description="Disordered" evidence="2">
    <location>
        <begin position="216"/>
        <end position="239"/>
    </location>
</feature>
<organism evidence="3 4">
    <name type="scientific">Astrephomene gubernaculifera</name>
    <dbReference type="NCBI Taxonomy" id="47775"/>
    <lineage>
        <taxon>Eukaryota</taxon>
        <taxon>Viridiplantae</taxon>
        <taxon>Chlorophyta</taxon>
        <taxon>core chlorophytes</taxon>
        <taxon>Chlorophyceae</taxon>
        <taxon>CS clade</taxon>
        <taxon>Chlamydomonadales</taxon>
        <taxon>Astrephomenaceae</taxon>
        <taxon>Astrephomene</taxon>
    </lineage>
</organism>
<evidence type="ECO:0000313" key="4">
    <source>
        <dbReference type="Proteomes" id="UP001054857"/>
    </source>
</evidence>
<dbReference type="PANTHER" id="PTHR45615:SF66">
    <property type="entry name" value="CARD DOMAIN-CONTAINING PROTEIN"/>
    <property type="match status" value="1"/>
</dbReference>
<name>A0AAD3DD86_9CHLO</name>
<feature type="compositionally biased region" description="Gly residues" evidence="2">
    <location>
        <begin position="1728"/>
        <end position="1740"/>
    </location>
</feature>
<accession>A0AAD3DD86</accession>